<dbReference type="PRINTS" id="PR00111">
    <property type="entry name" value="ABHYDROLASE"/>
</dbReference>
<dbReference type="RefSeq" id="WP_109385497.1">
    <property type="nucleotide sequence ID" value="NZ_QETF01000001.1"/>
</dbReference>
<dbReference type="PANTHER" id="PTHR43194:SF2">
    <property type="entry name" value="PEROXISOMAL MEMBRANE PROTEIN LPX1"/>
    <property type="match status" value="1"/>
</dbReference>
<comment type="caution">
    <text evidence="2">The sequence shown here is derived from an EMBL/GenBank/DDBJ whole genome shotgun (WGS) entry which is preliminary data.</text>
</comment>
<dbReference type="AlphaFoldDB" id="A0A2V1P7Y9"/>
<dbReference type="EMBL" id="QETF01000001">
    <property type="protein sequence ID" value="PWG18446.1"/>
    <property type="molecule type" value="Genomic_DNA"/>
</dbReference>
<dbReference type="SUPFAM" id="SSF53474">
    <property type="entry name" value="alpha/beta-Hydrolases"/>
    <property type="match status" value="1"/>
</dbReference>
<accession>A0A2V1P7Y9</accession>
<evidence type="ECO:0000313" key="2">
    <source>
        <dbReference type="EMBL" id="PWG18446.1"/>
    </source>
</evidence>
<dbReference type="GO" id="GO:0016787">
    <property type="term" value="F:hydrolase activity"/>
    <property type="evidence" value="ECO:0007669"/>
    <property type="project" value="UniProtKB-KW"/>
</dbReference>
<gene>
    <name evidence="2" type="ORF">DFK10_00520</name>
</gene>
<dbReference type="InterPro" id="IPR000073">
    <property type="entry name" value="AB_hydrolase_1"/>
</dbReference>
<sequence length="308" mass="34563">MGWVILTVLVAVIATLPQQAEARRVPAEQMRDAAPGRFAKLSQGVTHYQWLGPVRGPVLVAVHGLTTPSPVFYAIARGLARLGYRVLVYDLYGRGYSDAPEGPQDREFFMRQLRDLLAHQELEDDLTLLGYSMGGAIATAFAAAHPGRMKRLILLAPAGMRLREDRLTEFCRVTPFIGDWVHAVIAQRRERRMLHRQLGQNFDVKGIIELQLSEYSGRGFLRSVLSSRRHMLDEVQEDEHRLLGREGVPVVGIWGEKDQVIPLSSLGMLTQWNRSVRQEVVQGAGHQMPYTHSDEVVGVLADILREVS</sequence>
<keyword evidence="3" id="KW-1185">Reference proteome</keyword>
<evidence type="ECO:0000259" key="1">
    <source>
        <dbReference type="Pfam" id="PF00561"/>
    </source>
</evidence>
<name>A0A2V1P7Y9_9RHOB</name>
<dbReference type="PANTHER" id="PTHR43194">
    <property type="entry name" value="HYDROLASE ALPHA/BETA FOLD FAMILY"/>
    <property type="match status" value="1"/>
</dbReference>
<dbReference type="Pfam" id="PF00561">
    <property type="entry name" value="Abhydrolase_1"/>
    <property type="match status" value="1"/>
</dbReference>
<evidence type="ECO:0000313" key="3">
    <source>
        <dbReference type="Proteomes" id="UP000245293"/>
    </source>
</evidence>
<reference evidence="3" key="1">
    <citation type="submission" date="2018-05" db="EMBL/GenBank/DDBJ databases">
        <authorList>
            <person name="Du Z."/>
            <person name="Wang X."/>
        </authorList>
    </citation>
    <scope>NUCLEOTIDE SEQUENCE [LARGE SCALE GENOMIC DNA]</scope>
    <source>
        <strain evidence="3">WDS4C29</strain>
    </source>
</reference>
<feature type="domain" description="AB hydrolase-1" evidence="1">
    <location>
        <begin position="57"/>
        <end position="157"/>
    </location>
</feature>
<organism evidence="2 3">
    <name type="scientific">Salibaculum griseiflavum</name>
    <dbReference type="NCBI Taxonomy" id="1914409"/>
    <lineage>
        <taxon>Bacteria</taxon>
        <taxon>Pseudomonadati</taxon>
        <taxon>Pseudomonadota</taxon>
        <taxon>Alphaproteobacteria</taxon>
        <taxon>Rhodobacterales</taxon>
        <taxon>Roseobacteraceae</taxon>
        <taxon>Salibaculum</taxon>
    </lineage>
</organism>
<dbReference type="Proteomes" id="UP000245293">
    <property type="component" value="Unassembled WGS sequence"/>
</dbReference>
<dbReference type="OrthoDB" id="7267294at2"/>
<dbReference type="InterPro" id="IPR050228">
    <property type="entry name" value="Carboxylesterase_BioH"/>
</dbReference>
<proteinExistence type="predicted"/>
<protein>
    <submittedName>
        <fullName evidence="2">Alpha/beta hydrolase</fullName>
    </submittedName>
</protein>
<dbReference type="Gene3D" id="3.40.50.1820">
    <property type="entry name" value="alpha/beta hydrolase"/>
    <property type="match status" value="1"/>
</dbReference>
<dbReference type="InterPro" id="IPR029058">
    <property type="entry name" value="AB_hydrolase_fold"/>
</dbReference>
<keyword evidence="2" id="KW-0378">Hydrolase</keyword>